<dbReference type="PRINTS" id="PR00364">
    <property type="entry name" value="DISEASERSIST"/>
</dbReference>
<reference evidence="7" key="1">
    <citation type="journal article" date="2013" name="Nat. Commun.">
        <title>Whole-genome sequencing of Oryza brachyantha reveals mechanisms underlying Oryza genome evolution.</title>
        <authorList>
            <person name="Chen J."/>
            <person name="Huang Q."/>
            <person name="Gao D."/>
            <person name="Wang J."/>
            <person name="Lang Y."/>
            <person name="Liu T."/>
            <person name="Li B."/>
            <person name="Bai Z."/>
            <person name="Luis Goicoechea J."/>
            <person name="Liang C."/>
            <person name="Chen C."/>
            <person name="Zhang W."/>
            <person name="Sun S."/>
            <person name="Liao Y."/>
            <person name="Zhang X."/>
            <person name="Yang L."/>
            <person name="Song C."/>
            <person name="Wang M."/>
            <person name="Shi J."/>
            <person name="Liu G."/>
            <person name="Liu J."/>
            <person name="Zhou H."/>
            <person name="Zhou W."/>
            <person name="Yu Q."/>
            <person name="An N."/>
            <person name="Chen Y."/>
            <person name="Cai Q."/>
            <person name="Wang B."/>
            <person name="Liu B."/>
            <person name="Min J."/>
            <person name="Huang Y."/>
            <person name="Wu H."/>
            <person name="Li Z."/>
            <person name="Zhang Y."/>
            <person name="Yin Y."/>
            <person name="Song W."/>
            <person name="Jiang J."/>
            <person name="Jackson S.A."/>
            <person name="Wing R.A."/>
            <person name="Wang J."/>
            <person name="Chen M."/>
        </authorList>
    </citation>
    <scope>NUCLEOTIDE SEQUENCE [LARGE SCALE GENOMIC DNA]</scope>
    <source>
        <strain evidence="7">cv. IRGC 101232</strain>
    </source>
</reference>
<dbReference type="InterPro" id="IPR058922">
    <property type="entry name" value="WHD_DRP"/>
</dbReference>
<organism evidence="7">
    <name type="scientific">Oryza brachyantha</name>
    <name type="common">malo sina</name>
    <dbReference type="NCBI Taxonomy" id="4533"/>
    <lineage>
        <taxon>Eukaryota</taxon>
        <taxon>Viridiplantae</taxon>
        <taxon>Streptophyta</taxon>
        <taxon>Embryophyta</taxon>
        <taxon>Tracheophyta</taxon>
        <taxon>Spermatophyta</taxon>
        <taxon>Magnoliopsida</taxon>
        <taxon>Liliopsida</taxon>
        <taxon>Poales</taxon>
        <taxon>Poaceae</taxon>
        <taxon>BOP clade</taxon>
        <taxon>Oryzoideae</taxon>
        <taxon>Oryzeae</taxon>
        <taxon>Oryzinae</taxon>
        <taxon>Oryza</taxon>
    </lineage>
</organism>
<dbReference type="Pfam" id="PF00931">
    <property type="entry name" value="NB-ARC"/>
    <property type="match status" value="1"/>
</dbReference>
<evidence type="ECO:0000313" key="8">
    <source>
        <dbReference type="Proteomes" id="UP000006038"/>
    </source>
</evidence>
<keyword evidence="1" id="KW-0433">Leucine-rich repeat</keyword>
<dbReference type="Pfam" id="PF25019">
    <property type="entry name" value="LRR_R13L1-DRL21"/>
    <property type="match status" value="2"/>
</dbReference>
<keyword evidence="3" id="KW-0611">Plant defense</keyword>
<dbReference type="GO" id="GO:0043531">
    <property type="term" value="F:ADP binding"/>
    <property type="evidence" value="ECO:0007669"/>
    <property type="project" value="InterPro"/>
</dbReference>
<reference evidence="7" key="2">
    <citation type="submission" date="2013-04" db="UniProtKB">
        <authorList>
            <consortium name="EnsemblPlants"/>
        </authorList>
    </citation>
    <scope>IDENTIFICATION</scope>
</reference>
<feature type="domain" description="R13L1/DRL21-like LRR repeat region" evidence="6">
    <location>
        <begin position="1805"/>
        <end position="1925"/>
    </location>
</feature>
<evidence type="ECO:0000256" key="1">
    <source>
        <dbReference type="ARBA" id="ARBA00022614"/>
    </source>
</evidence>
<dbReference type="Gramene" id="OB12G21140.1">
    <property type="protein sequence ID" value="OB12G21140.1"/>
    <property type="gene ID" value="OB12G21140"/>
</dbReference>
<dbReference type="Proteomes" id="UP000006038">
    <property type="component" value="Chromosome 12"/>
</dbReference>
<dbReference type="InterPro" id="IPR042197">
    <property type="entry name" value="Apaf_helical"/>
</dbReference>
<dbReference type="PANTHER" id="PTHR36766:SF64">
    <property type="entry name" value="OS12G0206100 PROTEIN"/>
    <property type="match status" value="1"/>
</dbReference>
<evidence type="ECO:0000256" key="3">
    <source>
        <dbReference type="ARBA" id="ARBA00022821"/>
    </source>
</evidence>
<dbReference type="InterPro" id="IPR002182">
    <property type="entry name" value="NB-ARC"/>
</dbReference>
<feature type="domain" description="R13L1/DRL21-like LRR repeat region" evidence="6">
    <location>
        <begin position="485"/>
        <end position="582"/>
    </location>
</feature>
<dbReference type="Gene3D" id="3.80.10.10">
    <property type="entry name" value="Ribonuclease Inhibitor"/>
    <property type="match status" value="5"/>
</dbReference>
<dbReference type="Pfam" id="PF23559">
    <property type="entry name" value="WHD_DRP"/>
    <property type="match status" value="1"/>
</dbReference>
<dbReference type="InterPro" id="IPR036388">
    <property type="entry name" value="WH-like_DNA-bd_sf"/>
</dbReference>
<dbReference type="Gene3D" id="3.40.50.300">
    <property type="entry name" value="P-loop containing nucleotide triphosphate hydrolases"/>
    <property type="match status" value="2"/>
</dbReference>
<feature type="domain" description="NB-ARC" evidence="4">
    <location>
        <begin position="1299"/>
        <end position="1460"/>
    </location>
</feature>
<sequence length="2265" mass="254948">MSLLHRAFRYFEGPFYNQDRRQRLLQSLSAVRAACGGSPRNRLAGLDASRFMAVVAELEDGIDDVECTRLREVGSLFDDVSHPWSVNIFAPVPELEDVVLRLERIAHMINLQTRVSTSEFVGDLPGRRNERRNPAYTVLLFGRDVEKEQIVQWLIEEHQPASRNHPAVSVFAIVGMAGMGKTQLAHHAYTDSKRFKLYKLLADLLNAGTRLVLIISETRRNFCLFWMMSGKIIIWMSGNHLSDSLKDCEVGSRILLTTQMQSVADMAADGIGVEAECLKLSELDEANNFNLFESHLPSNIRADNDNYADLSLVGEQIANQIGGCPLLTIRVALQLSLNMNSQYWNTVLQEGWQYVSGFDFLLASYNHLPPELQNCFRYCSIFPKGHRFDKLELVNMWIGSGLIPPDPVEVRFFDVGEQLIPSRVMEKTQKRGADGPKQLLPPWAETIVTSKSIRKNECSFGGTKFKTDLTFQESADSNHTKYCKESMGITTKNKQHLKFLSLSWNKYFDPENLGHQTINSLEPNKEIQQLHIHGYSGVRLPIWIENSSVIHLVSLELECCMKWKTMPSFQKLNSLKYLKLEHLLQLEFIGPVTEEQFESNELENVLPPSLNTLIIRWCPSLKNLPAIPFTLQQLIVKHVGFFVLPMIHQSYTGTHGSSSSSSSIKSSLALLHIESCENLTSLGVGLLEQQQYLLQSLETLLVRHCGNLSHLPAKGLTELHHLIFLEIVACPMLRNINTKGSLWPMSLKKFDINPCGHIDDSLLMSLQNLTSLRRFTLFSCSNIRELPSEEVFRTLKNINDVSIVRCKNLLSLGGLGAALSLRALSILCCDKIHHSYSPKAGCSFKLHKLKVDREAMLLVEPIKSLRFTMELHIGGDYAMESLPEEWLLQNASSLRLIKIGVAKNLQTLPAQMERLESLQNLHIERAPAIKSLPQLPLSLNNLIIGGCDPRFLKLYEMDVGSELDKIKNIAHFDIKAYSEAQLACRARLKRRVETTSVKGVEPPTGRAATTQLVAAGRLLRSWPILMIPPVAQGRARAGQNARLPPPSQRPSPATYGMGADKARKYDVMDNGVSELAPNASINLKRRLAPPSPLPHQISWINMAEAAAFLATKAVAQPAITYLVNKALNRISADGDLRKRLQQKMPTVEAILHAVNQQHTLSNPGLSAVVRQLRDAIEEAEDALDSLEFLQLKSGTDARNKVGVSSVVSSISKKFSGSGSSRATESLKNALKKLDAVLDNAGQSLSVTHATSCSHGQENVQDSASRWETTRELTTTVFGRLKEKDAIIEWLGVQAPNSRDHKLSVCAIVGAGGMGKTTLAQFVCQDKKVRDHFGNKIIWVHISKIFDPKVLVRKILESFNRYKASADALDTLQNLSKQFMTKRFLMVLDDAWEDAENERWEQFLGPIRNNAPVGGRILLTTRMKSVANAVKRQMSLDTYKCLELGGLDEENTLKLFNYHVFGDFTPSDSVELRLIGEQIAEKLNGCPLVAKVIGQQLQGNTDHARWNKILNHDLYQIDEIDTKIMEVLRQSYQNLAYDVQVCFQYCSIFPPHHKFKMEEVVEMWVSSGLILQREDGIKNQEDFGREYFNILSQKSFFSLVPRELTVDPSEDYYVLHDGMYELACSVSIGNCSRLKATDRNADIPQTIRHLYVEGINAQIINIISKSKYLRTLVIANEENSIQLELANDLKKSIKGRTSLRLLKLYGNGWFCMNDAIARLEHLRYIYLSSTEEYNLSKIFNLSHLEVLQILKIEKENKSNSISINLPHLQKLHLPKSTLSRIPYIGRLTTLGEVNGFSVKTKDGHKITELKDLRKLQKISVLDVQNVIDHSEASAAELDKKLDLKLLSLEWSTDQASFDDMVLNKLVPDSNLKHLVISGYNGTKPPLWMESKYLSNLVYLKLDGCVEWDKLPPIGYLWTLKHLFLMHLPKLKYIASSSYSTATYGYRSTIPDGLPPHLITFVVNDCPCLSEIPGLPLSLQHLDIGRVGMSSLPTMCDHRGLRHASMMESQLSILNIEACKFLVSLNGCFLQEEHCKALTVLSLVRCHMLISLPDAQVCLRMPKLESVKIIECSELSSLGGLEALSYLKLLRIEYCANLLGASSSRLPPASEESSYLKLETLEIDDHLLLAISPLRNLCLTKRLIMLGRSKMVELPAEWLLQNRSHLEHVEIRNGELLESLPNMNEMHTLRSLILHNTPLLQSLPFMPPNLWVLVINGCCNALHENYKASGSEWTKICRIRYPLIDPKRPDRYAIFPCQLVSLGSLSF</sequence>
<feature type="domain" description="Disease resistance protein winged helix" evidence="5">
    <location>
        <begin position="1547"/>
        <end position="1622"/>
    </location>
</feature>
<accession>J3NDQ6</accession>
<dbReference type="Gene3D" id="1.10.8.430">
    <property type="entry name" value="Helical domain of apoptotic protease-activating factors"/>
    <property type="match status" value="1"/>
</dbReference>
<keyword evidence="2" id="KW-0677">Repeat</keyword>
<protein>
    <submittedName>
        <fullName evidence="7">Uncharacterized protein</fullName>
    </submittedName>
</protein>
<evidence type="ECO:0000256" key="2">
    <source>
        <dbReference type="ARBA" id="ARBA00022737"/>
    </source>
</evidence>
<evidence type="ECO:0000259" key="5">
    <source>
        <dbReference type="Pfam" id="PF23559"/>
    </source>
</evidence>
<evidence type="ECO:0000259" key="4">
    <source>
        <dbReference type="Pfam" id="PF00931"/>
    </source>
</evidence>
<dbReference type="GO" id="GO:0006952">
    <property type="term" value="P:defense response"/>
    <property type="evidence" value="ECO:0007669"/>
    <property type="project" value="UniProtKB-KW"/>
</dbReference>
<dbReference type="EnsemblPlants" id="OB12G21140.1">
    <property type="protein sequence ID" value="OB12G21140.1"/>
    <property type="gene ID" value="OB12G21140"/>
</dbReference>
<dbReference type="eggNOG" id="KOG4658">
    <property type="taxonomic scope" value="Eukaryota"/>
</dbReference>
<dbReference type="SUPFAM" id="SSF52540">
    <property type="entry name" value="P-loop containing nucleoside triphosphate hydrolases"/>
    <property type="match status" value="2"/>
</dbReference>
<dbReference type="PANTHER" id="PTHR36766">
    <property type="entry name" value="PLANT BROAD-SPECTRUM MILDEW RESISTANCE PROTEIN RPW8"/>
    <property type="match status" value="1"/>
</dbReference>
<dbReference type="Gene3D" id="1.10.10.10">
    <property type="entry name" value="Winged helix-like DNA-binding domain superfamily/Winged helix DNA-binding domain"/>
    <property type="match status" value="1"/>
</dbReference>
<dbReference type="InterPro" id="IPR032675">
    <property type="entry name" value="LRR_dom_sf"/>
</dbReference>
<dbReference type="HOGENOM" id="CLU_230514_0_0_1"/>
<proteinExistence type="predicted"/>
<dbReference type="InterPro" id="IPR056789">
    <property type="entry name" value="LRR_R13L1-DRL21"/>
</dbReference>
<evidence type="ECO:0000259" key="6">
    <source>
        <dbReference type="Pfam" id="PF25019"/>
    </source>
</evidence>
<dbReference type="SUPFAM" id="SSF52058">
    <property type="entry name" value="L domain-like"/>
    <property type="match status" value="3"/>
</dbReference>
<name>J3NDQ6_ORYBR</name>
<evidence type="ECO:0000313" key="7">
    <source>
        <dbReference type="EnsemblPlants" id="OB12G21140.1"/>
    </source>
</evidence>
<dbReference type="OMA" id="HIESCEN"/>
<dbReference type="InterPro" id="IPR027417">
    <property type="entry name" value="P-loop_NTPase"/>
</dbReference>
<keyword evidence="8" id="KW-1185">Reference proteome</keyword>